<dbReference type="RefSeq" id="WP_005607834.1">
    <property type="nucleotide sequence ID" value="NZ_ADOG01000012.1"/>
</dbReference>
<dbReference type="EMBL" id="ADOG01000012">
    <property type="protein sequence ID" value="EFM92026.1"/>
    <property type="molecule type" value="Genomic_DNA"/>
</dbReference>
<protein>
    <submittedName>
        <fullName evidence="2">Conserved putative membrane protein</fullName>
    </submittedName>
</protein>
<evidence type="ECO:0000256" key="1">
    <source>
        <dbReference type="SAM" id="Phobius"/>
    </source>
</evidence>
<keyword evidence="1" id="KW-1133">Transmembrane helix</keyword>
<keyword evidence="1" id="KW-0472">Membrane</keyword>
<proteinExistence type="predicted"/>
<dbReference type="Pfam" id="PF11990">
    <property type="entry name" value="DUF3487"/>
    <property type="match status" value="1"/>
</dbReference>
<feature type="transmembrane region" description="Helical" evidence="1">
    <location>
        <begin position="54"/>
        <end position="80"/>
    </location>
</feature>
<dbReference type="GeneID" id="34291922"/>
<dbReference type="NCBIfam" id="TIGR03750">
    <property type="entry name" value="conj_TIGR03750"/>
    <property type="match status" value="1"/>
</dbReference>
<gene>
    <name evidence="2" type="ORF">appser6_9340</name>
</gene>
<reference evidence="2 3" key="1">
    <citation type="journal article" date="2010" name="J. Bacteriol.">
        <title>Comparative genomic characterization of Actinobacillus pleuropneumoniae.</title>
        <authorList>
            <person name="Xu Z."/>
            <person name="Chen X."/>
            <person name="Li L."/>
            <person name="Li T."/>
            <person name="Wang S."/>
            <person name="Chen H."/>
            <person name="Zhou R."/>
        </authorList>
    </citation>
    <scope>NUCLEOTIDE SEQUENCE [LARGE SCALE GENOMIC DNA]</scope>
    <source>
        <strain evidence="2 3">Femo</strain>
    </source>
</reference>
<dbReference type="Proteomes" id="UP000005341">
    <property type="component" value="Unassembled WGS sequence"/>
</dbReference>
<sequence length="123" mass="13780">MADNEKTIPFLPIRLNKEATVFGGMTVSEFGISAAIGFVIGLIIGLLLWVLTDWWLLIPALGMLLCILTVLIGKGIVAALKRGKPESYLNRKIEEKLDEILMGNKFIRREGVWSIRRQKGNQK</sequence>
<name>A0A828Q0S3_ACTPL</name>
<keyword evidence="1" id="KW-0812">Transmembrane</keyword>
<dbReference type="AlphaFoldDB" id="A0A828Q0S3"/>
<accession>A0A828Q0S3</accession>
<dbReference type="InterPro" id="IPR021877">
    <property type="entry name" value="DUF3487"/>
</dbReference>
<evidence type="ECO:0000313" key="2">
    <source>
        <dbReference type="EMBL" id="EFM92026.1"/>
    </source>
</evidence>
<feature type="transmembrane region" description="Helical" evidence="1">
    <location>
        <begin position="21"/>
        <end position="48"/>
    </location>
</feature>
<organism evidence="2 3">
    <name type="scientific">Actinobacillus pleuropneumoniae serovar 6 str. Femo</name>
    <dbReference type="NCBI Taxonomy" id="754256"/>
    <lineage>
        <taxon>Bacteria</taxon>
        <taxon>Pseudomonadati</taxon>
        <taxon>Pseudomonadota</taxon>
        <taxon>Gammaproteobacteria</taxon>
        <taxon>Pasteurellales</taxon>
        <taxon>Pasteurellaceae</taxon>
        <taxon>Actinobacillus</taxon>
    </lineage>
</organism>
<evidence type="ECO:0000313" key="3">
    <source>
        <dbReference type="Proteomes" id="UP000005341"/>
    </source>
</evidence>
<comment type="caution">
    <text evidence="2">The sequence shown here is derived from an EMBL/GenBank/DDBJ whole genome shotgun (WGS) entry which is preliminary data.</text>
</comment>